<dbReference type="Gene3D" id="1.10.287.1490">
    <property type="match status" value="1"/>
</dbReference>
<sequence length="805" mass="91682">MSHSPTQEAVDSNDSHLANTDQECFSLCEYDLDVVDDALNNPTRGEYRDHFGFHIQVKTDDEDEASSSSDSDSDLSDQEDGMHHHHQGTTNSNNDNDNTAHRRLPKRLQPTHSTTTSSEEDDGSVDTAMTTPTMLKHPFPLPTTMDTPRHCRSSTVAESLQEQEEENEYDNENKQSLSNTMKTPKRRRAATVVRQKPLPPRPLEDEPAETSQGGSLARTRSESGKSFHSFSFFKRTDSLSSRSSQSSTTSTSRPLERPSQAFQERQSKRMSGLIRGTQPPAAASCTSAAAVTSPSSSNPNRFSYAGGGTASTGYYDMIRSKLGGGGSSGTGRHSEEQHHSMRESMRHLALKEQTKECLNQVTLSDPDKEFWESFIQDTDHVIKSQIDNVRQHMVAGGIPLSIRGHFWQLLSKSRNLCELESEYKELLKRVSPHEKSIRRDLERNFPATSFFQHPVTEGLDSIFHVIKAYSLFDQQVGYNKQLFYLVACLVSNMPDENAFSVLVKLMSQYSLRSQFTLQQPELLHERLYQFNHLLQQMLPQVHEHLEKQHVQPSMYASQWFLTFFAFRGPMHLACRVLDVVLVEGAQMMLRFALTLMFRNQEAILELDDFESLIHFLNNAVYDDYKDDVNDFIQDAYHLDIAPKLLARLTKQYANEAAREAKVRSQEEQLRRANAEVTNQLRQLEKSYQSLEKDHHEVASQVIDAKMHVAKMDDENEQLKRQLAQSRGELEKYKMTAPVVDNLMRENAHLKQQNDQLTTRLADLETMLVNLKIKHAETESAYDDAQQKLQARGNGDSVYHPPVNMY</sequence>
<dbReference type="InterPro" id="IPR035969">
    <property type="entry name" value="Rab-GAP_TBC_sf"/>
</dbReference>
<evidence type="ECO:0000259" key="4">
    <source>
        <dbReference type="PROSITE" id="PS50086"/>
    </source>
</evidence>
<evidence type="ECO:0000256" key="3">
    <source>
        <dbReference type="SAM" id="MobiDB-lite"/>
    </source>
</evidence>
<feature type="region of interest" description="Disordered" evidence="3">
    <location>
        <begin position="59"/>
        <end position="304"/>
    </location>
</feature>
<keyword evidence="1" id="KW-0343">GTPase activation</keyword>
<feature type="compositionally biased region" description="Low complexity" evidence="3">
    <location>
        <begin position="277"/>
        <end position="297"/>
    </location>
</feature>
<evidence type="ECO:0000256" key="1">
    <source>
        <dbReference type="ARBA" id="ARBA00022468"/>
    </source>
</evidence>
<proteinExistence type="predicted"/>
<evidence type="ECO:0000313" key="5">
    <source>
        <dbReference type="EMBL" id="CDS08079.1"/>
    </source>
</evidence>
<dbReference type="OrthoDB" id="421393at2759"/>
<dbReference type="AlphaFoldDB" id="A0A077WLZ0"/>
<feature type="compositionally biased region" description="Acidic residues" evidence="3">
    <location>
        <begin position="60"/>
        <end position="79"/>
    </location>
</feature>
<dbReference type="Gene3D" id="1.10.472.80">
    <property type="entry name" value="Ypt/Rab-GAP domain of gyp1p, domain 3"/>
    <property type="match status" value="1"/>
</dbReference>
<dbReference type="Gene3D" id="1.10.8.270">
    <property type="entry name" value="putative rabgap domain of human tbc1 domain family member 14 like domains"/>
    <property type="match status" value="1"/>
</dbReference>
<dbReference type="PANTHER" id="PTHR47219:SF9">
    <property type="entry name" value="GTPASE ACTIVATING PROTEIN AND CENTROSOME-ASSOCIATED, ISOFORM B"/>
    <property type="match status" value="1"/>
</dbReference>
<dbReference type="FunFam" id="1.10.8.270:FF:000001">
    <property type="entry name" value="TBC1 domain family member 1"/>
    <property type="match status" value="1"/>
</dbReference>
<protein>
    <recommendedName>
        <fullName evidence="4">Rab-GAP TBC domain-containing protein</fullName>
    </recommendedName>
</protein>
<keyword evidence="2" id="KW-0175">Coiled coil</keyword>
<feature type="coiled-coil region" evidence="2">
    <location>
        <begin position="655"/>
        <end position="787"/>
    </location>
</feature>
<gene>
    <name evidence="5" type="ORF">LRAMOSA02028</name>
</gene>
<reference evidence="5" key="1">
    <citation type="journal article" date="2014" name="Genome Announc.">
        <title>De novo whole-genome sequence and genome annotation of Lichtheimia ramosa.</title>
        <authorList>
            <person name="Linde J."/>
            <person name="Schwartze V."/>
            <person name="Binder U."/>
            <person name="Lass-Florl C."/>
            <person name="Voigt K."/>
            <person name="Horn F."/>
        </authorList>
    </citation>
    <scope>NUCLEOTIDE SEQUENCE</scope>
    <source>
        <strain evidence="5">JMRC FSU:6197</strain>
    </source>
</reference>
<feature type="compositionally biased region" description="Low complexity" evidence="3">
    <location>
        <begin position="226"/>
        <end position="253"/>
    </location>
</feature>
<feature type="region of interest" description="Disordered" evidence="3">
    <location>
        <begin position="321"/>
        <end position="341"/>
    </location>
</feature>
<dbReference type="EMBL" id="LK023324">
    <property type="protein sequence ID" value="CDS08079.1"/>
    <property type="molecule type" value="Genomic_DNA"/>
</dbReference>
<feature type="domain" description="Rab-GAP TBC" evidence="4">
    <location>
        <begin position="397"/>
        <end position="584"/>
    </location>
</feature>
<dbReference type="InterPro" id="IPR050302">
    <property type="entry name" value="Rab_GAP_TBC_domain"/>
</dbReference>
<dbReference type="FunFam" id="1.10.472.80:FF:000027">
    <property type="entry name" value="GTPase activating protein (Evi5)"/>
    <property type="match status" value="1"/>
</dbReference>
<accession>A0A077WLZ0</accession>
<dbReference type="SUPFAM" id="SSF47923">
    <property type="entry name" value="Ypt/Rab-GAP domain of gyp1p"/>
    <property type="match status" value="2"/>
</dbReference>
<organism evidence="5">
    <name type="scientific">Lichtheimia ramosa</name>
    <dbReference type="NCBI Taxonomy" id="688394"/>
    <lineage>
        <taxon>Eukaryota</taxon>
        <taxon>Fungi</taxon>
        <taxon>Fungi incertae sedis</taxon>
        <taxon>Mucoromycota</taxon>
        <taxon>Mucoromycotina</taxon>
        <taxon>Mucoromycetes</taxon>
        <taxon>Mucorales</taxon>
        <taxon>Lichtheimiaceae</taxon>
        <taxon>Lichtheimia</taxon>
    </lineage>
</organism>
<feature type="compositionally biased region" description="Basic and acidic residues" evidence="3">
    <location>
        <begin position="332"/>
        <end position="341"/>
    </location>
</feature>
<dbReference type="PANTHER" id="PTHR47219">
    <property type="entry name" value="RAB GTPASE-ACTIVATING PROTEIN 1-LIKE"/>
    <property type="match status" value="1"/>
</dbReference>
<dbReference type="InterPro" id="IPR000195">
    <property type="entry name" value="Rab-GAP-TBC_dom"/>
</dbReference>
<dbReference type="GO" id="GO:0031267">
    <property type="term" value="F:small GTPase binding"/>
    <property type="evidence" value="ECO:0007669"/>
    <property type="project" value="TreeGrafter"/>
</dbReference>
<dbReference type="PROSITE" id="PS50086">
    <property type="entry name" value="TBC_RABGAP"/>
    <property type="match status" value="1"/>
</dbReference>
<name>A0A077WLZ0_9FUNG</name>
<feature type="compositionally biased region" description="Acidic residues" evidence="3">
    <location>
        <begin position="161"/>
        <end position="170"/>
    </location>
</feature>
<evidence type="ECO:0000256" key="2">
    <source>
        <dbReference type="SAM" id="Coils"/>
    </source>
</evidence>
<dbReference type="SMART" id="SM00164">
    <property type="entry name" value="TBC"/>
    <property type="match status" value="1"/>
</dbReference>
<dbReference type="GO" id="GO:0005096">
    <property type="term" value="F:GTPase activator activity"/>
    <property type="evidence" value="ECO:0007669"/>
    <property type="project" value="UniProtKB-KW"/>
</dbReference>
<dbReference type="Pfam" id="PF23436">
    <property type="entry name" value="RabGap-TBC_2"/>
    <property type="match status" value="1"/>
</dbReference>